<dbReference type="Proteomes" id="UP000217265">
    <property type="component" value="Chromosome"/>
</dbReference>
<evidence type="ECO:0000313" key="2">
    <source>
        <dbReference type="EMBL" id="ATC64847.1"/>
    </source>
</evidence>
<dbReference type="OrthoDB" id="194988at2"/>
<sequence length="407" mass="44192">MRSDTVADPHKRPPFDHAMPASSSRRSGWSKIAATTFALSAALIGFILARSLAARQAAALPPTSAKPAIRSTPPSASTWDERWNALSTQPNTTALTREREALLETLARTDPQRALSLADAEGNWLTRDQLRDASLRGWAAVEPDAAADWAMQQTVLGERMKCVAAVLAGATAQPDAALRVGLRLCTADPEPAGFYGHMLINALVERTGNFDAATRFATSANMIDRQSFLLDSAFYQWAQHDPDRAYAQLASLTDPTIRTSALKGLIEGRSDFDPRHFADFAQKLPAGADRTQALSISLQRWAGKDPVAALQWINRGDPDPDFDPGIAALAVSETLIAARPEVAMELTDNISDTTKRILTKSRVFLDWAQRDPIAARRYAEAVEHPATRETLLEDLKSLPTGAGKSKS</sequence>
<feature type="compositionally biased region" description="Basic and acidic residues" evidence="1">
    <location>
        <begin position="1"/>
        <end position="15"/>
    </location>
</feature>
<dbReference type="AlphaFoldDB" id="A0A290Q9C6"/>
<evidence type="ECO:0000313" key="3">
    <source>
        <dbReference type="Proteomes" id="UP000217265"/>
    </source>
</evidence>
<reference evidence="2 3" key="1">
    <citation type="submission" date="2017-09" db="EMBL/GenBank/DDBJ databases">
        <title>Complete genome sequence of Verrucomicrobial strain HZ-65, isolated from freshwater.</title>
        <authorList>
            <person name="Choi A."/>
        </authorList>
    </citation>
    <scope>NUCLEOTIDE SEQUENCE [LARGE SCALE GENOMIC DNA]</scope>
    <source>
        <strain evidence="2 3">HZ-65</strain>
    </source>
</reference>
<feature type="region of interest" description="Disordered" evidence="1">
    <location>
        <begin position="60"/>
        <end position="79"/>
    </location>
</feature>
<organism evidence="2 3">
    <name type="scientific">Nibricoccus aquaticus</name>
    <dbReference type="NCBI Taxonomy" id="2576891"/>
    <lineage>
        <taxon>Bacteria</taxon>
        <taxon>Pseudomonadati</taxon>
        <taxon>Verrucomicrobiota</taxon>
        <taxon>Opitutia</taxon>
        <taxon>Opitutales</taxon>
        <taxon>Opitutaceae</taxon>
        <taxon>Nibricoccus</taxon>
    </lineage>
</organism>
<protein>
    <submittedName>
        <fullName evidence="2">Uncharacterized protein</fullName>
    </submittedName>
</protein>
<proteinExistence type="predicted"/>
<dbReference type="EMBL" id="CP023344">
    <property type="protein sequence ID" value="ATC64847.1"/>
    <property type="molecule type" value="Genomic_DNA"/>
</dbReference>
<keyword evidence="3" id="KW-1185">Reference proteome</keyword>
<dbReference type="KEGG" id="vbh:CMV30_13210"/>
<feature type="region of interest" description="Disordered" evidence="1">
    <location>
        <begin position="1"/>
        <end position="24"/>
    </location>
</feature>
<evidence type="ECO:0000256" key="1">
    <source>
        <dbReference type="SAM" id="MobiDB-lite"/>
    </source>
</evidence>
<accession>A0A290Q9C6</accession>
<dbReference type="RefSeq" id="WP_096056478.1">
    <property type="nucleotide sequence ID" value="NZ_CP023344.1"/>
</dbReference>
<gene>
    <name evidence="2" type="ORF">CMV30_13210</name>
</gene>
<name>A0A290Q9C6_9BACT</name>